<evidence type="ECO:0000313" key="2">
    <source>
        <dbReference type="Proteomes" id="UP000321595"/>
    </source>
</evidence>
<dbReference type="RefSeq" id="WP_146961109.1">
    <property type="nucleotide sequence ID" value="NZ_CP042467.1"/>
</dbReference>
<gene>
    <name evidence="1" type="ORF">FRD01_15260</name>
</gene>
<sequence>MKNSIFLSLAAFGLLGCTEPNPAFNPDPLLPGECRAGNRAEQSFDAYERPEKLDVLIVVDSSGDVERMQDKFAQAAQPWLEDLKARGLDVWAAVTTTDLDGRPLAPAGDSAEGCTGNTTQVVKSSSPNWARILACNVAQGSSGDPFQQSLQKVRTVLESDIAGDTFIREDARLLILVLSNEDDCSHGGMLTNAGSAREECYGAREGLLDLEEFAQTFRDAKSTPEGVAFVAISGPPSDSETDEIRPVCNASVGSAYGANRLSDMSILMGDQGFFTSVCVEDFGPTLNTVTERLGVAKTLSLCSERPMAHEPLAVSAVDEDEELTPIRLGAAGFVYLGATDECENGLLEFQTSALVGAGARRIDVEYCVE</sequence>
<keyword evidence="2" id="KW-1185">Reference proteome</keyword>
<dbReference type="EMBL" id="CP042467">
    <property type="protein sequence ID" value="QED28566.1"/>
    <property type="molecule type" value="Genomic_DNA"/>
</dbReference>
<dbReference type="Proteomes" id="UP000321595">
    <property type="component" value="Chromosome"/>
</dbReference>
<dbReference type="PROSITE" id="PS51257">
    <property type="entry name" value="PROKAR_LIPOPROTEIN"/>
    <property type="match status" value="1"/>
</dbReference>
<name>A0A5B8XY37_9DELT</name>
<dbReference type="KEGG" id="bbae:FRD01_15260"/>
<accession>A0A5B8XY37</accession>
<evidence type="ECO:0000313" key="1">
    <source>
        <dbReference type="EMBL" id="QED28566.1"/>
    </source>
</evidence>
<dbReference type="AlphaFoldDB" id="A0A5B8XY37"/>
<evidence type="ECO:0008006" key="3">
    <source>
        <dbReference type="Google" id="ProtNLM"/>
    </source>
</evidence>
<protein>
    <recommendedName>
        <fullName evidence="3">VWFA domain-containing protein</fullName>
    </recommendedName>
</protein>
<dbReference type="OrthoDB" id="5489833at2"/>
<proteinExistence type="predicted"/>
<organism evidence="1 2">
    <name type="scientific">Microvenator marinus</name>
    <dbReference type="NCBI Taxonomy" id="2600177"/>
    <lineage>
        <taxon>Bacteria</taxon>
        <taxon>Deltaproteobacteria</taxon>
        <taxon>Bradymonadales</taxon>
        <taxon>Microvenatoraceae</taxon>
        <taxon>Microvenator</taxon>
    </lineage>
</organism>
<reference evidence="1 2" key="1">
    <citation type="submission" date="2019-08" db="EMBL/GenBank/DDBJ databases">
        <authorList>
            <person name="Liang Q."/>
        </authorList>
    </citation>
    <scope>NUCLEOTIDE SEQUENCE [LARGE SCALE GENOMIC DNA]</scope>
    <source>
        <strain evidence="1 2">V1718</strain>
    </source>
</reference>